<dbReference type="AlphaFoldDB" id="A0A099EUW2"/>
<keyword evidence="3" id="KW-1185">Reference proteome</keyword>
<organism evidence="2 3">
    <name type="scientific">Paracoccus sphaerophysae</name>
    <dbReference type="NCBI Taxonomy" id="690417"/>
    <lineage>
        <taxon>Bacteria</taxon>
        <taxon>Pseudomonadati</taxon>
        <taxon>Pseudomonadota</taxon>
        <taxon>Alphaproteobacteria</taxon>
        <taxon>Rhodobacterales</taxon>
        <taxon>Paracoccaceae</taxon>
        <taxon>Paracoccus</taxon>
    </lineage>
</organism>
<evidence type="ECO:0008006" key="4">
    <source>
        <dbReference type="Google" id="ProtNLM"/>
    </source>
</evidence>
<dbReference type="EMBL" id="JRKS01000074">
    <property type="protein sequence ID" value="KGJ02185.1"/>
    <property type="molecule type" value="Genomic_DNA"/>
</dbReference>
<dbReference type="RefSeq" id="WP_036721734.1">
    <property type="nucleotide sequence ID" value="NZ_CALUAY010000075.1"/>
</dbReference>
<accession>A0A099EUW2</accession>
<evidence type="ECO:0000256" key="1">
    <source>
        <dbReference type="SAM" id="SignalP"/>
    </source>
</evidence>
<comment type="caution">
    <text evidence="2">The sequence shown here is derived from an EMBL/GenBank/DDBJ whole genome shotgun (WGS) entry which is preliminary data.</text>
</comment>
<dbReference type="OrthoDB" id="7659063at2"/>
<feature type="signal peptide" evidence="1">
    <location>
        <begin position="1"/>
        <end position="26"/>
    </location>
</feature>
<gene>
    <name evidence="2" type="ORF">IC63_15205</name>
</gene>
<reference evidence="2 3" key="1">
    <citation type="submission" date="2014-09" db="EMBL/GenBank/DDBJ databases">
        <authorList>
            <person name="McGinnis J.M."/>
            <person name="Wolfgang W.J."/>
        </authorList>
    </citation>
    <scope>NUCLEOTIDE SEQUENCE [LARGE SCALE GENOMIC DNA]</scope>
    <source>
        <strain evidence="2 3">HAMBI 3106</strain>
    </source>
</reference>
<dbReference type="STRING" id="690417.IC63_15205"/>
<proteinExistence type="predicted"/>
<keyword evidence="1" id="KW-0732">Signal</keyword>
<dbReference type="Proteomes" id="UP000029917">
    <property type="component" value="Unassembled WGS sequence"/>
</dbReference>
<dbReference type="PROSITE" id="PS51257">
    <property type="entry name" value="PROKAR_LIPOPROTEIN"/>
    <property type="match status" value="1"/>
</dbReference>
<sequence length="90" mass="9546">MQIRTAAIALTLLVLAGCAAQRPDIAAEEASPYPIPNEVVAIAGPNQDLTTARLDPADDCYWYYHAGPVETTLVPLRAANGNQICNAKPV</sequence>
<evidence type="ECO:0000313" key="2">
    <source>
        <dbReference type="EMBL" id="KGJ02185.1"/>
    </source>
</evidence>
<feature type="chain" id="PRO_5001954125" description="Lipoprotein" evidence="1">
    <location>
        <begin position="27"/>
        <end position="90"/>
    </location>
</feature>
<protein>
    <recommendedName>
        <fullName evidence="4">Lipoprotein</fullName>
    </recommendedName>
</protein>
<evidence type="ECO:0000313" key="3">
    <source>
        <dbReference type="Proteomes" id="UP000029917"/>
    </source>
</evidence>
<name>A0A099EUW2_9RHOB</name>
<reference evidence="2 3" key="2">
    <citation type="submission" date="2014-10" db="EMBL/GenBank/DDBJ databases">
        <title>Paracoccus sanguinis sp. nov., isolated from clinical specimens of New York State patients.</title>
        <authorList>
            <person name="Mingle L.A."/>
            <person name="Cole J.A."/>
            <person name="Lapierre P."/>
            <person name="Musser K.A."/>
        </authorList>
    </citation>
    <scope>NUCLEOTIDE SEQUENCE [LARGE SCALE GENOMIC DNA]</scope>
    <source>
        <strain evidence="2 3">HAMBI 3106</strain>
    </source>
</reference>